<dbReference type="InterPro" id="IPR001763">
    <property type="entry name" value="Rhodanese-like_dom"/>
</dbReference>
<keyword evidence="6" id="KW-1185">Reference proteome</keyword>
<dbReference type="SUPFAM" id="SSF52821">
    <property type="entry name" value="Rhodanese/Cell cycle control phosphatase"/>
    <property type="match status" value="2"/>
</dbReference>
<dbReference type="InterPro" id="IPR001307">
    <property type="entry name" value="Thiosulphate_STrfase_CS"/>
</dbReference>
<dbReference type="PANTHER" id="PTHR11364">
    <property type="entry name" value="THIOSULFATE SULFERTANSFERASE"/>
    <property type="match status" value="1"/>
</dbReference>
<evidence type="ECO:0000256" key="2">
    <source>
        <dbReference type="ARBA" id="ARBA00022737"/>
    </source>
</evidence>
<name>A0ABN2BL28_9ACTN</name>
<dbReference type="PROSITE" id="PS50206">
    <property type="entry name" value="RHODANESE_3"/>
    <property type="match status" value="2"/>
</dbReference>
<evidence type="ECO:0000259" key="4">
    <source>
        <dbReference type="PROSITE" id="PS50206"/>
    </source>
</evidence>
<dbReference type="InterPro" id="IPR045078">
    <property type="entry name" value="TST/MPST-like"/>
</dbReference>
<feature type="domain" description="Rhodanese" evidence="4">
    <location>
        <begin position="157"/>
        <end position="268"/>
    </location>
</feature>
<dbReference type="SMART" id="SM00450">
    <property type="entry name" value="RHOD"/>
    <property type="match status" value="2"/>
</dbReference>
<comment type="caution">
    <text evidence="5">The sequence shown here is derived from an EMBL/GenBank/DDBJ whole genome shotgun (WGS) entry which is preliminary data.</text>
</comment>
<feature type="domain" description="Rhodanese" evidence="4">
    <location>
        <begin position="14"/>
        <end position="131"/>
    </location>
</feature>
<dbReference type="Pfam" id="PF00581">
    <property type="entry name" value="Rhodanese"/>
    <property type="match status" value="2"/>
</dbReference>
<dbReference type="Gene3D" id="3.40.250.10">
    <property type="entry name" value="Rhodanese-like domain"/>
    <property type="match status" value="2"/>
</dbReference>
<dbReference type="CDD" id="cd01449">
    <property type="entry name" value="TST_Repeat_2"/>
    <property type="match status" value="1"/>
</dbReference>
<gene>
    <name evidence="5" type="ORF">GCM10009788_51650</name>
</gene>
<dbReference type="EMBL" id="BAAAOR010000039">
    <property type="protein sequence ID" value="GAA1542739.1"/>
    <property type="molecule type" value="Genomic_DNA"/>
</dbReference>
<evidence type="ECO:0000256" key="1">
    <source>
        <dbReference type="ARBA" id="ARBA00022679"/>
    </source>
</evidence>
<sequence length="270" mass="28273">MRSGLISVAELRATREEATVLDVRYRMGGPPGAGEYAAGHLPRASYVDLDRDLAAPAGARGRHPLPDVAVFEAAMRRAGVRGDRPVVVYDDWAGHAAARCWWLLRYHGHADVRVLDGGWSAWRDAGGEVETGTAPDPTPGDFTAAPGALPTVDATTVRRAAVLVDARAAERYRGEVEPVDPVAGHIPGAVNVPTGRNLDDDGRFRDPAALAATYAEVGVVPGADVVVYCGSGVTAAHDVLALELAGVTAALYPGSWSEWVADPSRPVATG</sequence>
<protein>
    <recommendedName>
        <fullName evidence="3">Sulfurtransferase</fullName>
    </recommendedName>
</protein>
<keyword evidence="1 3" id="KW-0808">Transferase</keyword>
<keyword evidence="2" id="KW-0677">Repeat</keyword>
<evidence type="ECO:0000313" key="5">
    <source>
        <dbReference type="EMBL" id="GAA1542739.1"/>
    </source>
</evidence>
<dbReference type="PROSITE" id="PS00683">
    <property type="entry name" value="RHODANESE_2"/>
    <property type="match status" value="1"/>
</dbReference>
<accession>A0ABN2BL28</accession>
<dbReference type="PANTHER" id="PTHR11364:SF27">
    <property type="entry name" value="SULFURTRANSFERASE"/>
    <property type="match status" value="1"/>
</dbReference>
<evidence type="ECO:0000256" key="3">
    <source>
        <dbReference type="RuleBase" id="RU000507"/>
    </source>
</evidence>
<dbReference type="Proteomes" id="UP001500842">
    <property type="component" value="Unassembled WGS sequence"/>
</dbReference>
<organism evidence="5 6">
    <name type="scientific">Nocardioides humi</name>
    <dbReference type="NCBI Taxonomy" id="449461"/>
    <lineage>
        <taxon>Bacteria</taxon>
        <taxon>Bacillati</taxon>
        <taxon>Actinomycetota</taxon>
        <taxon>Actinomycetes</taxon>
        <taxon>Propionibacteriales</taxon>
        <taxon>Nocardioidaceae</taxon>
        <taxon>Nocardioides</taxon>
    </lineage>
</organism>
<dbReference type="CDD" id="cd01448">
    <property type="entry name" value="TST_Repeat_1"/>
    <property type="match status" value="1"/>
</dbReference>
<proteinExistence type="predicted"/>
<dbReference type="RefSeq" id="WP_141002832.1">
    <property type="nucleotide sequence ID" value="NZ_BAAAOR010000039.1"/>
</dbReference>
<evidence type="ECO:0000313" key="6">
    <source>
        <dbReference type="Proteomes" id="UP001500842"/>
    </source>
</evidence>
<reference evidence="5 6" key="1">
    <citation type="journal article" date="2019" name="Int. J. Syst. Evol. Microbiol.">
        <title>The Global Catalogue of Microorganisms (GCM) 10K type strain sequencing project: providing services to taxonomists for standard genome sequencing and annotation.</title>
        <authorList>
            <consortium name="The Broad Institute Genomics Platform"/>
            <consortium name="The Broad Institute Genome Sequencing Center for Infectious Disease"/>
            <person name="Wu L."/>
            <person name="Ma J."/>
        </authorList>
    </citation>
    <scope>NUCLEOTIDE SEQUENCE [LARGE SCALE GENOMIC DNA]</scope>
    <source>
        <strain evidence="5 6">JCM 14942</strain>
    </source>
</reference>
<dbReference type="InterPro" id="IPR036873">
    <property type="entry name" value="Rhodanese-like_dom_sf"/>
</dbReference>